<gene>
    <name evidence="2" type="ORF">CEXT_46501</name>
</gene>
<dbReference type="AlphaFoldDB" id="A0AAV4MTU0"/>
<feature type="transmembrane region" description="Helical" evidence="1">
    <location>
        <begin position="12"/>
        <end position="32"/>
    </location>
</feature>
<reference evidence="2 3" key="1">
    <citation type="submission" date="2021-06" db="EMBL/GenBank/DDBJ databases">
        <title>Caerostris extrusa draft genome.</title>
        <authorList>
            <person name="Kono N."/>
            <person name="Arakawa K."/>
        </authorList>
    </citation>
    <scope>NUCLEOTIDE SEQUENCE [LARGE SCALE GENOMIC DNA]</scope>
</reference>
<keyword evidence="1" id="KW-0472">Membrane</keyword>
<comment type="caution">
    <text evidence="2">The sequence shown here is derived from an EMBL/GenBank/DDBJ whole genome shotgun (WGS) entry which is preliminary data.</text>
</comment>
<keyword evidence="1" id="KW-0812">Transmembrane</keyword>
<dbReference type="EMBL" id="BPLR01002497">
    <property type="protein sequence ID" value="GIX74309.1"/>
    <property type="molecule type" value="Genomic_DNA"/>
</dbReference>
<keyword evidence="3" id="KW-1185">Reference proteome</keyword>
<protein>
    <submittedName>
        <fullName evidence="2">Uncharacterized protein</fullName>
    </submittedName>
</protein>
<dbReference type="Proteomes" id="UP001054945">
    <property type="component" value="Unassembled WGS sequence"/>
</dbReference>
<evidence type="ECO:0000256" key="1">
    <source>
        <dbReference type="SAM" id="Phobius"/>
    </source>
</evidence>
<accession>A0AAV4MTU0</accession>
<proteinExistence type="predicted"/>
<evidence type="ECO:0000313" key="2">
    <source>
        <dbReference type="EMBL" id="GIX74309.1"/>
    </source>
</evidence>
<keyword evidence="1" id="KW-1133">Transmembrane helix</keyword>
<organism evidence="2 3">
    <name type="scientific">Caerostris extrusa</name>
    <name type="common">Bark spider</name>
    <name type="synonym">Caerostris bankana</name>
    <dbReference type="NCBI Taxonomy" id="172846"/>
    <lineage>
        <taxon>Eukaryota</taxon>
        <taxon>Metazoa</taxon>
        <taxon>Ecdysozoa</taxon>
        <taxon>Arthropoda</taxon>
        <taxon>Chelicerata</taxon>
        <taxon>Arachnida</taxon>
        <taxon>Araneae</taxon>
        <taxon>Araneomorphae</taxon>
        <taxon>Entelegynae</taxon>
        <taxon>Araneoidea</taxon>
        <taxon>Araneidae</taxon>
        <taxon>Caerostris</taxon>
    </lineage>
</organism>
<sequence>MEWISGSSKRGDIGISCLLLIPPFFLVGPGMMNEKDCRLGYSRCWTKGMELRFYRVGDYSLKGGCFSRMLCNGLIRRMAWNWKISLQRERILSQVGHSVSEKSNVVEYWGFYC</sequence>
<name>A0AAV4MTU0_CAEEX</name>
<evidence type="ECO:0000313" key="3">
    <source>
        <dbReference type="Proteomes" id="UP001054945"/>
    </source>
</evidence>